<dbReference type="Proteomes" id="UP000577891">
    <property type="component" value="Unassembled WGS sequence"/>
</dbReference>
<comment type="caution">
    <text evidence="2">The sequence shown here is derived from an EMBL/GenBank/DDBJ whole genome shotgun (WGS) entry which is preliminary data.</text>
</comment>
<dbReference type="CDD" id="cd06578">
    <property type="entry name" value="HemD"/>
    <property type="match status" value="1"/>
</dbReference>
<dbReference type="InterPro" id="IPR036108">
    <property type="entry name" value="4pyrrol_syn_uPrphyn_synt_sf"/>
</dbReference>
<dbReference type="EMBL" id="JABEQE010000009">
    <property type="protein sequence ID" value="MBB2172766.1"/>
    <property type="molecule type" value="Genomic_DNA"/>
</dbReference>
<organism evidence="2 3">
    <name type="scientific">Gluconacetobacter asukensis</name>
    <dbReference type="NCBI Taxonomy" id="1017181"/>
    <lineage>
        <taxon>Bacteria</taxon>
        <taxon>Pseudomonadati</taxon>
        <taxon>Pseudomonadota</taxon>
        <taxon>Alphaproteobacteria</taxon>
        <taxon>Acetobacterales</taxon>
        <taxon>Acetobacteraceae</taxon>
        <taxon>Gluconacetobacter</taxon>
    </lineage>
</organism>
<reference evidence="2 3" key="1">
    <citation type="submission" date="2020-04" db="EMBL/GenBank/DDBJ databases">
        <title>Description of novel Gluconacetobacter.</title>
        <authorList>
            <person name="Sombolestani A."/>
        </authorList>
    </citation>
    <scope>NUCLEOTIDE SEQUENCE [LARGE SCALE GENOMIC DNA]</scope>
    <source>
        <strain evidence="2 3">LMG 27724</strain>
    </source>
</reference>
<protein>
    <submittedName>
        <fullName evidence="2">Uroporphyrinogen-III synthase</fullName>
    </submittedName>
</protein>
<sequence length="227" mass="24163">MAAVTALGWRAVGLPALCAEPILRAPLPVRGVQAILVTSGQAVTALAGWVPVDMPVLAVGAATARRARAAGFAHVTPAEGTADALADLVRAEWRPAGGALLLATAPGYGRDLAEALRRSGFRVLRRCVYRIRPGMPPADILREMIGREAVAAALFFSAETARQFLRHLPRDVRDRLRGARAIAISDKAAEILATMEWREIVRAARPDQAAMLDLLGVAGQAERSVVR</sequence>
<dbReference type="InterPro" id="IPR003754">
    <property type="entry name" value="4pyrrol_synth_uPrphyn_synth"/>
</dbReference>
<evidence type="ECO:0000259" key="1">
    <source>
        <dbReference type="Pfam" id="PF02602"/>
    </source>
</evidence>
<evidence type="ECO:0000313" key="2">
    <source>
        <dbReference type="EMBL" id="MBB2172766.1"/>
    </source>
</evidence>
<evidence type="ECO:0000313" key="3">
    <source>
        <dbReference type="Proteomes" id="UP000577891"/>
    </source>
</evidence>
<keyword evidence="3" id="KW-1185">Reference proteome</keyword>
<dbReference type="AlphaFoldDB" id="A0A7W4P060"/>
<dbReference type="SUPFAM" id="SSF69618">
    <property type="entry name" value="HemD-like"/>
    <property type="match status" value="1"/>
</dbReference>
<accession>A0A7W4P060</accession>
<feature type="domain" description="Tetrapyrrole biosynthesis uroporphyrinogen III synthase" evidence="1">
    <location>
        <begin position="3"/>
        <end position="212"/>
    </location>
</feature>
<dbReference type="GO" id="GO:0033014">
    <property type="term" value="P:tetrapyrrole biosynthetic process"/>
    <property type="evidence" value="ECO:0007669"/>
    <property type="project" value="InterPro"/>
</dbReference>
<dbReference type="GO" id="GO:0004852">
    <property type="term" value="F:uroporphyrinogen-III synthase activity"/>
    <property type="evidence" value="ECO:0007669"/>
    <property type="project" value="InterPro"/>
</dbReference>
<name>A0A7W4P060_9PROT</name>
<proteinExistence type="predicted"/>
<gene>
    <name evidence="2" type="ORF">HLH35_11670</name>
</gene>
<dbReference type="Pfam" id="PF02602">
    <property type="entry name" value="HEM4"/>
    <property type="match status" value="1"/>
</dbReference>
<dbReference type="Gene3D" id="3.40.50.10090">
    <property type="match status" value="2"/>
</dbReference>